<dbReference type="AlphaFoldDB" id="X1FV32"/>
<dbReference type="SUPFAM" id="SSF52540">
    <property type="entry name" value="P-loop containing nucleoside triphosphate hydrolases"/>
    <property type="match status" value="1"/>
</dbReference>
<reference evidence="2" key="1">
    <citation type="journal article" date="2014" name="Front. Microbiol.">
        <title>High frequency of phylogenetically diverse reductive dehalogenase-homologous genes in deep subseafloor sedimentary metagenomes.</title>
        <authorList>
            <person name="Kawai M."/>
            <person name="Futagami T."/>
            <person name="Toyoda A."/>
            <person name="Takaki Y."/>
            <person name="Nishi S."/>
            <person name="Hori S."/>
            <person name="Arai W."/>
            <person name="Tsubouchi T."/>
            <person name="Morono Y."/>
            <person name="Uchiyama I."/>
            <person name="Ito T."/>
            <person name="Fujiyama A."/>
            <person name="Inagaki F."/>
            <person name="Takami H."/>
        </authorList>
    </citation>
    <scope>NUCLEOTIDE SEQUENCE</scope>
    <source>
        <strain evidence="2">Expedition CK06-06</strain>
    </source>
</reference>
<dbReference type="InterPro" id="IPR027417">
    <property type="entry name" value="P-loop_NTPase"/>
</dbReference>
<feature type="non-terminal residue" evidence="2">
    <location>
        <position position="202"/>
    </location>
</feature>
<dbReference type="Pfam" id="PF13175">
    <property type="entry name" value="AAA_15"/>
    <property type="match status" value="1"/>
</dbReference>
<dbReference type="Gene3D" id="3.40.50.300">
    <property type="entry name" value="P-loop containing nucleotide triphosphate hydrolases"/>
    <property type="match status" value="1"/>
</dbReference>
<accession>X1FV32</accession>
<dbReference type="PANTHER" id="PTHR32182:SF22">
    <property type="entry name" value="ATP-DEPENDENT ENDONUCLEASE, OLD FAMILY-RELATED"/>
    <property type="match status" value="1"/>
</dbReference>
<organism evidence="2">
    <name type="scientific">marine sediment metagenome</name>
    <dbReference type="NCBI Taxonomy" id="412755"/>
    <lineage>
        <taxon>unclassified sequences</taxon>
        <taxon>metagenomes</taxon>
        <taxon>ecological metagenomes</taxon>
    </lineage>
</organism>
<dbReference type="EMBL" id="BARU01019158">
    <property type="protein sequence ID" value="GAH49486.1"/>
    <property type="molecule type" value="Genomic_DNA"/>
</dbReference>
<dbReference type="GO" id="GO:0006302">
    <property type="term" value="P:double-strand break repair"/>
    <property type="evidence" value="ECO:0007669"/>
    <property type="project" value="TreeGrafter"/>
</dbReference>
<proteinExistence type="predicted"/>
<dbReference type="InterPro" id="IPR041685">
    <property type="entry name" value="AAA_GajA/Old/RecF-like"/>
</dbReference>
<evidence type="ECO:0000259" key="1">
    <source>
        <dbReference type="Pfam" id="PF13175"/>
    </source>
</evidence>
<feature type="domain" description="Endonuclease GajA/Old nuclease/RecF-like AAA" evidence="1">
    <location>
        <begin position="1"/>
        <end position="54"/>
    </location>
</feature>
<protein>
    <recommendedName>
        <fullName evidence="1">Endonuclease GajA/Old nuclease/RecF-like AAA domain-containing protein</fullName>
    </recommendedName>
</protein>
<name>X1FV32_9ZZZZ</name>
<gene>
    <name evidence="2" type="ORF">S03H2_31581</name>
</gene>
<dbReference type="PANTHER" id="PTHR32182">
    <property type="entry name" value="DNA REPLICATION AND REPAIR PROTEIN RECF"/>
    <property type="match status" value="1"/>
</dbReference>
<comment type="caution">
    <text evidence="2">The sequence shown here is derived from an EMBL/GenBank/DDBJ whole genome shotgun (WGS) entry which is preliminary data.</text>
</comment>
<sequence>MIIKNIELINFKHFHDQIIELNKGLNVFIGENNAGKTSVLNAIAAIFRLGISENVDFDFPSKYIDGAFTSRINLSAQFTRKEWIDMFNIQKINVPFEDRSDNQLWNKLIDFIATNNYCIDFRLDITVTENNQNSRYSIDNNDIQIIKKINSEIIPGLLSEDDPNFGSKSDRIRRILNAVIPQISNNTSNLPFRPLKLFPYNY</sequence>
<evidence type="ECO:0000313" key="2">
    <source>
        <dbReference type="EMBL" id="GAH49486.1"/>
    </source>
</evidence>
<dbReference type="GO" id="GO:0000731">
    <property type="term" value="P:DNA synthesis involved in DNA repair"/>
    <property type="evidence" value="ECO:0007669"/>
    <property type="project" value="TreeGrafter"/>
</dbReference>